<sequence length="240" mass="27374">MEALATALPVVVNAPYPFVSFSNLYKHNPQHRQSGQRVTPHLHSYPESPTPMGRARRGQPGESRSGFFCAFLITSLNLKVFGMKPESGSPEAFYHERSGDLKTAKATWQKVHTNGEKRDNERPSDVRRNFHKRSWQQYRCGARPCGQKCILKHLIKNTQQVRIKQVDDELWKYLHIGLLDWNTEILAFLLLRLNVLEGFMRGVHVLFAAEPQGGKVKAKKDGVLSSSIDCSYNSQRNKFP</sequence>
<keyword evidence="3" id="KW-1185">Reference proteome</keyword>
<reference evidence="2 3" key="1">
    <citation type="submission" date="2023-09" db="EMBL/GenBank/DDBJ databases">
        <authorList>
            <person name="Wang M."/>
        </authorList>
    </citation>
    <scope>NUCLEOTIDE SEQUENCE [LARGE SCALE GENOMIC DNA]</scope>
    <source>
        <strain evidence="2">GT-2023</strain>
        <tissue evidence="2">Liver</tissue>
    </source>
</reference>
<comment type="caution">
    <text evidence="2">The sequence shown here is derived from an EMBL/GenBank/DDBJ whole genome shotgun (WGS) entry which is preliminary data.</text>
</comment>
<name>A0ABR3MYF7_9TELE</name>
<dbReference type="EMBL" id="JAYMGO010000008">
    <property type="protein sequence ID" value="KAL1269677.1"/>
    <property type="molecule type" value="Genomic_DNA"/>
</dbReference>
<protein>
    <submittedName>
        <fullName evidence="2">Uncharacterized protein</fullName>
    </submittedName>
</protein>
<feature type="region of interest" description="Disordered" evidence="1">
    <location>
        <begin position="28"/>
        <end position="61"/>
    </location>
</feature>
<evidence type="ECO:0000313" key="2">
    <source>
        <dbReference type="EMBL" id="KAL1269677.1"/>
    </source>
</evidence>
<accession>A0ABR3MYF7</accession>
<proteinExistence type="predicted"/>
<organism evidence="2 3">
    <name type="scientific">Cirrhinus molitorella</name>
    <name type="common">mud carp</name>
    <dbReference type="NCBI Taxonomy" id="172907"/>
    <lineage>
        <taxon>Eukaryota</taxon>
        <taxon>Metazoa</taxon>
        <taxon>Chordata</taxon>
        <taxon>Craniata</taxon>
        <taxon>Vertebrata</taxon>
        <taxon>Euteleostomi</taxon>
        <taxon>Actinopterygii</taxon>
        <taxon>Neopterygii</taxon>
        <taxon>Teleostei</taxon>
        <taxon>Ostariophysi</taxon>
        <taxon>Cypriniformes</taxon>
        <taxon>Cyprinidae</taxon>
        <taxon>Labeoninae</taxon>
        <taxon>Labeonini</taxon>
        <taxon>Cirrhinus</taxon>
    </lineage>
</organism>
<evidence type="ECO:0000313" key="3">
    <source>
        <dbReference type="Proteomes" id="UP001558613"/>
    </source>
</evidence>
<gene>
    <name evidence="2" type="ORF">QQF64_031966</name>
</gene>
<feature type="compositionally biased region" description="Polar residues" evidence="1">
    <location>
        <begin position="28"/>
        <end position="37"/>
    </location>
</feature>
<dbReference type="Proteomes" id="UP001558613">
    <property type="component" value="Unassembled WGS sequence"/>
</dbReference>
<evidence type="ECO:0000256" key="1">
    <source>
        <dbReference type="SAM" id="MobiDB-lite"/>
    </source>
</evidence>